<dbReference type="Proteomes" id="UP000548726">
    <property type="component" value="Unassembled WGS sequence"/>
</dbReference>
<evidence type="ECO:0000313" key="2">
    <source>
        <dbReference type="EMBL" id="GFE94521.1"/>
    </source>
</evidence>
<keyword evidence="3" id="KW-1185">Reference proteome</keyword>
<dbReference type="AlphaFoldDB" id="A0A6V8IAD0"/>
<reference evidence="2 3" key="1">
    <citation type="journal article" date="2020" name="Cell Rep.">
        <title>Local necrotic cells trigger systemic immune activation via gut microbiome dysbiosis in Drosophila.</title>
        <authorList>
            <person name="Kosakamoto H."/>
            <person name="Yamauchi T."/>
            <person name="Akuzawa-Tokita Y."/>
            <person name="Nishimura K."/>
            <person name="Soga T."/>
            <person name="Murakami T."/>
            <person name="Mori H."/>
            <person name="Yamamoto K."/>
            <person name="Miyazaki R."/>
            <person name="Koto A."/>
            <person name="Miura M."/>
            <person name="Obata F."/>
        </authorList>
    </citation>
    <scope>NUCLEOTIDE SEQUENCE [LARGE SCALE GENOMIC DNA]</scope>
    <source>
        <strain evidence="2 3">Ai</strain>
    </source>
</reference>
<dbReference type="InterPro" id="IPR054252">
    <property type="entry name" value="Pam3_gp18"/>
</dbReference>
<dbReference type="Pfam" id="PF22479">
    <property type="entry name" value="Pam3_gp18"/>
    <property type="match status" value="1"/>
</dbReference>
<gene>
    <name evidence="2" type="ORF">DmAi_25800</name>
</gene>
<dbReference type="RefSeq" id="WP_237388988.1">
    <property type="nucleotide sequence ID" value="NZ_BLJP01000013.1"/>
</dbReference>
<dbReference type="EMBL" id="BLJP01000013">
    <property type="protein sequence ID" value="GFE94521.1"/>
    <property type="molecule type" value="Genomic_DNA"/>
</dbReference>
<evidence type="ECO:0000313" key="3">
    <source>
        <dbReference type="Proteomes" id="UP000548726"/>
    </source>
</evidence>
<organism evidence="2 3">
    <name type="scientific">Acetobacter persici</name>
    <dbReference type="NCBI Taxonomy" id="1076596"/>
    <lineage>
        <taxon>Bacteria</taxon>
        <taxon>Pseudomonadati</taxon>
        <taxon>Pseudomonadota</taxon>
        <taxon>Alphaproteobacteria</taxon>
        <taxon>Acetobacterales</taxon>
        <taxon>Acetobacteraceae</taxon>
        <taxon>Acetobacter</taxon>
    </lineage>
</organism>
<evidence type="ECO:0000259" key="1">
    <source>
        <dbReference type="Pfam" id="PF22479"/>
    </source>
</evidence>
<sequence>MSSLSQQTSLVSSGFITTAQGSLVPASSLLTVPLSGLPAQTLKVSLSGTLVQITLRQRSTGLYADFDASTTRLLSGVLCQDRTWLVRDAAIGLPGDFLFADTQGQQDPDTTGLGSRFLLLYAPIWSS</sequence>
<accession>A0A6V8IAD0</accession>
<feature type="domain" description="Cyanophage baseplate Pam3 plug gp18" evidence="1">
    <location>
        <begin position="31"/>
        <end position="122"/>
    </location>
</feature>
<protein>
    <recommendedName>
        <fullName evidence="1">Cyanophage baseplate Pam3 plug gp18 domain-containing protein</fullName>
    </recommendedName>
</protein>
<comment type="caution">
    <text evidence="2">The sequence shown here is derived from an EMBL/GenBank/DDBJ whole genome shotgun (WGS) entry which is preliminary data.</text>
</comment>
<name>A0A6V8IAD0_9PROT</name>
<proteinExistence type="predicted"/>